<dbReference type="Proteomes" id="UP001152759">
    <property type="component" value="Chromosome 5"/>
</dbReference>
<dbReference type="InterPro" id="IPR059238">
    <property type="entry name" value="UBX1_UBXN9"/>
</dbReference>
<dbReference type="Pfam" id="PF11470">
    <property type="entry name" value="TUG-UBL1"/>
    <property type="match status" value="1"/>
</dbReference>
<dbReference type="Gene3D" id="3.10.20.90">
    <property type="entry name" value="Phosphatidylinositol 3-kinase Catalytic Subunit, Chain A, domain 1"/>
    <property type="match status" value="2"/>
</dbReference>
<feature type="compositionally biased region" description="Basic and acidic residues" evidence="2">
    <location>
        <begin position="279"/>
        <end position="297"/>
    </location>
</feature>
<protein>
    <recommendedName>
        <fullName evidence="3">UBX domain-containing protein</fullName>
    </recommendedName>
</protein>
<dbReference type="EMBL" id="OU963866">
    <property type="protein sequence ID" value="CAH0390460.1"/>
    <property type="molecule type" value="Genomic_DNA"/>
</dbReference>
<evidence type="ECO:0000313" key="4">
    <source>
        <dbReference type="EMBL" id="CAH0390460.1"/>
    </source>
</evidence>
<keyword evidence="1" id="KW-0175">Coiled coil</keyword>
<dbReference type="InterPro" id="IPR021569">
    <property type="entry name" value="TUG-UBL1"/>
</dbReference>
<dbReference type="SUPFAM" id="SSF54236">
    <property type="entry name" value="Ubiquitin-like"/>
    <property type="match status" value="2"/>
</dbReference>
<dbReference type="GO" id="GO:0005737">
    <property type="term" value="C:cytoplasm"/>
    <property type="evidence" value="ECO:0007669"/>
    <property type="project" value="TreeGrafter"/>
</dbReference>
<proteinExistence type="predicted"/>
<evidence type="ECO:0000256" key="2">
    <source>
        <dbReference type="SAM" id="MobiDB-lite"/>
    </source>
</evidence>
<dbReference type="CDD" id="cd16118">
    <property type="entry name" value="UBX2_UBXN9"/>
    <property type="match status" value="1"/>
</dbReference>
<gene>
    <name evidence="4" type="ORF">BEMITA_LOCUS9180</name>
</gene>
<dbReference type="GO" id="GO:0006886">
    <property type="term" value="P:intracellular protein transport"/>
    <property type="evidence" value="ECO:0007669"/>
    <property type="project" value="TreeGrafter"/>
</dbReference>
<dbReference type="SMART" id="SM00166">
    <property type="entry name" value="UBX"/>
    <property type="match status" value="1"/>
</dbReference>
<dbReference type="GO" id="GO:0005634">
    <property type="term" value="C:nucleus"/>
    <property type="evidence" value="ECO:0007669"/>
    <property type="project" value="TreeGrafter"/>
</dbReference>
<evidence type="ECO:0000313" key="5">
    <source>
        <dbReference type="Proteomes" id="UP001152759"/>
    </source>
</evidence>
<organism evidence="4 5">
    <name type="scientific">Bemisia tabaci</name>
    <name type="common">Sweetpotato whitefly</name>
    <name type="synonym">Aleurodes tabaci</name>
    <dbReference type="NCBI Taxonomy" id="7038"/>
    <lineage>
        <taxon>Eukaryota</taxon>
        <taxon>Metazoa</taxon>
        <taxon>Ecdysozoa</taxon>
        <taxon>Arthropoda</taxon>
        <taxon>Hexapoda</taxon>
        <taxon>Insecta</taxon>
        <taxon>Pterygota</taxon>
        <taxon>Neoptera</taxon>
        <taxon>Paraneoptera</taxon>
        <taxon>Hemiptera</taxon>
        <taxon>Sternorrhyncha</taxon>
        <taxon>Aleyrodoidea</taxon>
        <taxon>Aleyrodidae</taxon>
        <taxon>Aleyrodinae</taxon>
        <taxon>Bemisia</taxon>
    </lineage>
</organism>
<feature type="compositionally biased region" description="Low complexity" evidence="2">
    <location>
        <begin position="520"/>
        <end position="532"/>
    </location>
</feature>
<dbReference type="InterPro" id="IPR029071">
    <property type="entry name" value="Ubiquitin-like_domsf"/>
</dbReference>
<dbReference type="KEGG" id="btab:109037382"/>
<dbReference type="Pfam" id="PF00789">
    <property type="entry name" value="UBX"/>
    <property type="match status" value="1"/>
</dbReference>
<feature type="coiled-coil region" evidence="1">
    <location>
        <begin position="343"/>
        <end position="370"/>
    </location>
</feature>
<dbReference type="PANTHER" id="PTHR46467">
    <property type="entry name" value="TETHER CONTAINING UBX DOMAIN FOR GLUT4"/>
    <property type="match status" value="1"/>
</dbReference>
<dbReference type="PROSITE" id="PS50033">
    <property type="entry name" value="UBX"/>
    <property type="match status" value="1"/>
</dbReference>
<feature type="region of interest" description="Disordered" evidence="2">
    <location>
        <begin position="188"/>
        <end position="227"/>
    </location>
</feature>
<reference evidence="4" key="1">
    <citation type="submission" date="2021-12" db="EMBL/GenBank/DDBJ databases">
        <authorList>
            <person name="King R."/>
        </authorList>
    </citation>
    <scope>NUCLEOTIDE SEQUENCE</scope>
</reference>
<dbReference type="InterPro" id="IPR001012">
    <property type="entry name" value="UBX_dom"/>
</dbReference>
<dbReference type="CDD" id="cd16105">
    <property type="entry name" value="Ubl_ASPSCR1_like"/>
    <property type="match status" value="1"/>
</dbReference>
<feature type="compositionally biased region" description="Polar residues" evidence="2">
    <location>
        <begin position="266"/>
        <end position="278"/>
    </location>
</feature>
<feature type="compositionally biased region" description="Polar residues" evidence="2">
    <location>
        <begin position="208"/>
        <end position="221"/>
    </location>
</feature>
<name>A0A9P0F5F0_BEMTA</name>
<dbReference type="AlphaFoldDB" id="A0A9P0F5F0"/>
<feature type="domain" description="UBX" evidence="3">
    <location>
        <begin position="384"/>
        <end position="459"/>
    </location>
</feature>
<dbReference type="GO" id="GO:0042593">
    <property type="term" value="P:glucose homeostasis"/>
    <property type="evidence" value="ECO:0007669"/>
    <property type="project" value="TreeGrafter"/>
</dbReference>
<feature type="compositionally biased region" description="Basic and acidic residues" evidence="2">
    <location>
        <begin position="198"/>
        <end position="207"/>
    </location>
</feature>
<feature type="region of interest" description="Disordered" evidence="2">
    <location>
        <begin position="255"/>
        <end position="302"/>
    </location>
</feature>
<evidence type="ECO:0000256" key="1">
    <source>
        <dbReference type="SAM" id="Coils"/>
    </source>
</evidence>
<dbReference type="PANTHER" id="PTHR46467:SF1">
    <property type="entry name" value="TETHER CONTAINING UBX DOMAIN FOR GLUT4"/>
    <property type="match status" value="1"/>
</dbReference>
<accession>A0A9P0F5F0</accession>
<evidence type="ECO:0000259" key="3">
    <source>
        <dbReference type="PROSITE" id="PS50033"/>
    </source>
</evidence>
<dbReference type="CDD" id="cd17075">
    <property type="entry name" value="UBX1_UBXN9"/>
    <property type="match status" value="1"/>
</dbReference>
<dbReference type="GO" id="GO:0012506">
    <property type="term" value="C:vesicle membrane"/>
    <property type="evidence" value="ECO:0007669"/>
    <property type="project" value="TreeGrafter"/>
</dbReference>
<keyword evidence="5" id="KW-1185">Reference proteome</keyword>
<feature type="compositionally biased region" description="Polar residues" evidence="2">
    <location>
        <begin position="188"/>
        <end position="197"/>
    </location>
</feature>
<feature type="region of interest" description="Disordered" evidence="2">
    <location>
        <begin position="496"/>
        <end position="555"/>
    </location>
</feature>
<sequence length="555" mass="62221">MSITLSVLTPTGRRQTVKVTPNTTILQVLEEVCVKQKLDASEFDLRHHSRILDPSSVVRFSQLPNNAQLEMVEAKKKRQESPVNIMLQLEDGTRLNGDFLPKCSLKDVISNLCPSETGAVENPAIIYMRKEITGLEELNKTTLKDLGLTSGRALLRFLNRSKEQLSQQLHVSNPLKPVKVEIQETPISQSPLSISDSKSAHESKIFDESTSGLSEAAQTSVKGEENMDTISQAPKNSEMSDDNWNQIDAESRLSLKRVSGAEIPNGSDSMDWNESDSAPSEKKLSKCQELVEPKPEPEPEPEIDVSNIEFLGEREALLYNLSDLRSSRIKDDSLPDGFFDLTLDDARSLMRDYKRAREELENAVLSTKAMKDLSDSRRMLAHLNKYQQTVVRIQFPDRFVLQGVFRPRETVQHVLSFVKQFIQNPESEFYLYTAPPKTILNPSETLIEADCVPAAVIYLGSSNQSSPSIQEKYISKAVEPDVAAYFARKSRKSRNDTITIKEEGSSNQSDYEMECLPGPSNGNSNISSSKNNPFQYNKAPNAKLSNTVPKWFKPT</sequence>